<feature type="region of interest" description="Disordered" evidence="1">
    <location>
        <begin position="563"/>
        <end position="584"/>
    </location>
</feature>
<feature type="region of interest" description="Disordered" evidence="1">
    <location>
        <begin position="89"/>
        <end position="125"/>
    </location>
</feature>
<keyword evidence="3" id="KW-1185">Reference proteome</keyword>
<reference evidence="2" key="1">
    <citation type="submission" date="2020-10" db="EMBL/GenBank/DDBJ databases">
        <authorList>
            <person name="Sedaghatjoo S."/>
        </authorList>
    </citation>
    <scope>NUCLEOTIDE SEQUENCE</scope>
    <source>
        <strain evidence="2">AZH3</strain>
    </source>
</reference>
<feature type="non-terminal residue" evidence="2">
    <location>
        <position position="1"/>
    </location>
</feature>
<organism evidence="2 3">
    <name type="scientific">Tilletia caries</name>
    <name type="common">wheat bunt fungus</name>
    <dbReference type="NCBI Taxonomy" id="13290"/>
    <lineage>
        <taxon>Eukaryota</taxon>
        <taxon>Fungi</taxon>
        <taxon>Dikarya</taxon>
        <taxon>Basidiomycota</taxon>
        <taxon>Ustilaginomycotina</taxon>
        <taxon>Exobasidiomycetes</taxon>
        <taxon>Tilletiales</taxon>
        <taxon>Tilletiaceae</taxon>
        <taxon>Tilletia</taxon>
    </lineage>
</organism>
<dbReference type="InterPro" id="IPR036691">
    <property type="entry name" value="Endo/exonu/phosph_ase_sf"/>
</dbReference>
<comment type="caution">
    <text evidence="2">The sequence shown here is derived from an EMBL/GenBank/DDBJ whole genome shotgun (WGS) entry which is preliminary data.</text>
</comment>
<name>A0ABN7IYN3_9BASI</name>
<gene>
    <name evidence="2" type="ORF">JKIAZH3_G6148</name>
</gene>
<evidence type="ECO:0000256" key="1">
    <source>
        <dbReference type="SAM" id="MobiDB-lite"/>
    </source>
</evidence>
<evidence type="ECO:0000313" key="3">
    <source>
        <dbReference type="Proteomes" id="UP000836402"/>
    </source>
</evidence>
<dbReference type="EMBL" id="CAJHJG010002698">
    <property type="protein sequence ID" value="CAD6922382.1"/>
    <property type="molecule type" value="Genomic_DNA"/>
</dbReference>
<accession>A0ABN7IYN3</accession>
<evidence type="ECO:0000313" key="2">
    <source>
        <dbReference type="EMBL" id="CAD6922382.1"/>
    </source>
</evidence>
<proteinExistence type="predicted"/>
<dbReference type="PANTHER" id="PTHR33481:SF1">
    <property type="entry name" value="ENDONUCLEASE_EXONUCLEASE_PHOSPHATASE DOMAIN-CONTAINING PROTEIN-RELATED"/>
    <property type="match status" value="1"/>
</dbReference>
<feature type="compositionally biased region" description="Polar residues" evidence="1">
    <location>
        <begin position="226"/>
        <end position="236"/>
    </location>
</feature>
<dbReference type="Gene3D" id="3.60.10.10">
    <property type="entry name" value="Endonuclease/exonuclease/phosphatase"/>
    <property type="match status" value="1"/>
</dbReference>
<feature type="region of interest" description="Disordered" evidence="1">
    <location>
        <begin position="1"/>
        <end position="53"/>
    </location>
</feature>
<evidence type="ECO:0008006" key="4">
    <source>
        <dbReference type="Google" id="ProtNLM"/>
    </source>
</evidence>
<dbReference type="Proteomes" id="UP000836402">
    <property type="component" value="Unassembled WGS sequence"/>
</dbReference>
<feature type="compositionally biased region" description="Polar residues" evidence="1">
    <location>
        <begin position="93"/>
        <end position="102"/>
    </location>
</feature>
<dbReference type="SUPFAM" id="SSF56219">
    <property type="entry name" value="DNase I-like"/>
    <property type="match status" value="1"/>
</dbReference>
<feature type="region of interest" description="Disordered" evidence="1">
    <location>
        <begin position="209"/>
        <end position="249"/>
    </location>
</feature>
<protein>
    <recommendedName>
        <fullName evidence="4">Reverse transcriptase domain-containing protein</fullName>
    </recommendedName>
</protein>
<dbReference type="PANTHER" id="PTHR33481">
    <property type="entry name" value="REVERSE TRANSCRIPTASE"/>
    <property type="match status" value="1"/>
</dbReference>
<feature type="compositionally biased region" description="Low complexity" evidence="1">
    <location>
        <begin position="19"/>
        <end position="28"/>
    </location>
</feature>
<sequence length="1049" mass="112393">TREDADFTPEQVQNKRSTAESTTAETESGGVATGTSTSQDPARPIKPVRQAALQASARLTKEAQAKALGLGASGRTSGLLGASLGIAGRKTSADASPSVDTSSADREADAMDQDTDETANGADVGILPKDQDLAMIEATQQRQQKKAADMAELCRVIDKACISGAVMETGAELLRAALAIALRHGELGPSGPPVAAALIDNVRSYPVDKPHKYQRKTASAEKRPETSTLTARQTSGGAAVPPRQMAPGRRWENLSGMRTLGGGAGSAQAAAAKGGMKASVVMVTLTAGSPSHQMAAHQRKEAVNMALEAKEVPQHVRMLSSELNGSTLKIKPALNCSLGELFQYRDVIRSALDAEEVHDSKQWVRYKVMFVPLEAAGLALSTTIIKAGIEESIGAKLVRAPHRLRHGTGAEDELWNHVQFAVLEEDKVRRPRAVAIAGVEYQVTEFVDKRRKSPCSRCLGFHKPFATGCHNPARCEHCGSEAHKTEDHTCKHCAGHGARTCPPVCANCNGPHRADDQSCKLAPRMNKHARCWLVPSHGQAKAVRNQGRIDHQKAVQALATERKEISASSAAAAGDKGDDDAGVGSSMDMEHALPESTADLLVVDALGVRGGRLRIVNVYNAPTGGNSLRQGDGIRALSTASLDARQVPTVVAGDFNAFHTDWSTEATSNKRGASGIKLKSWAMAAAIGDRQGELDASMRALLNARTETEAQESLDAAFEELQRLLTSCLEASTPRCKGSSAGCQFWDAECDEKLDAMRRAELELAQARAEGVGEGPTRNLRESSKADFEHQLTTSKRAFFDERINALSGNSIFAAMKWSSGGKRRDTSPPLIGEDGVARVTGAEKMALLREVLLAPPAPTHKQLPDLHLRSTRTLPDTDLRKEELREAVFGQAQDKAAGPDNIPFRALRAVWPVLEERLLVLFGRALAIGWHPPPFRKATLVVLQKAGKRDLTKPRSYRLIALLPTLGKVLEKVVAVRLAKLGLEKGWIAEEQFGSVPGRSTSDAALTLVHDVEAGWTHAKPLTTSALTFDVQGCLGQQRRTGIFTECG</sequence>